<name>A0A2W5A1M1_9SPHN</name>
<sequence>MAAIRRPERGDMRIGTDLAEWLNDEARIGRALAARAAFARGWAERLPEPDGETGVGVLLRDDKWVGDALDWAMSQLGAEPFLDPPIRALIGEDQHGLLLLDAPAASLFAAVRFHDPRAAQGGVITFSGARTIIRFVRGGGAMLQHWRRTEGLCVAGRACRVEDGLVVSFDGAEEAWTIERAESDMVTLRAVMKASRAPLVRDYDRMTGLLAKTAAAEVEQSRAQMMLGLLRLMGRRDAAPSFARYAQGDDPYLAWQAMREWIALDARAALPMLRRLARDGAGEVAQRTLAIVEARLASAGEGTSCRA</sequence>
<dbReference type="Proteomes" id="UP000249066">
    <property type="component" value="Unassembled WGS sequence"/>
</dbReference>
<organism evidence="1 2">
    <name type="scientific">Sphingomonas sanxanigenens</name>
    <dbReference type="NCBI Taxonomy" id="397260"/>
    <lineage>
        <taxon>Bacteria</taxon>
        <taxon>Pseudomonadati</taxon>
        <taxon>Pseudomonadota</taxon>
        <taxon>Alphaproteobacteria</taxon>
        <taxon>Sphingomonadales</taxon>
        <taxon>Sphingomonadaceae</taxon>
        <taxon>Sphingomonas</taxon>
    </lineage>
</organism>
<accession>A0A2W5A1M1</accession>
<evidence type="ECO:0000313" key="2">
    <source>
        <dbReference type="Proteomes" id="UP000249066"/>
    </source>
</evidence>
<comment type="caution">
    <text evidence="1">The sequence shown here is derived from an EMBL/GenBank/DDBJ whole genome shotgun (WGS) entry which is preliminary data.</text>
</comment>
<protein>
    <submittedName>
        <fullName evidence="1">Uncharacterized protein</fullName>
    </submittedName>
</protein>
<evidence type="ECO:0000313" key="1">
    <source>
        <dbReference type="EMBL" id="PZO88420.1"/>
    </source>
</evidence>
<dbReference type="EMBL" id="QFNN01000091">
    <property type="protein sequence ID" value="PZO88420.1"/>
    <property type="molecule type" value="Genomic_DNA"/>
</dbReference>
<proteinExistence type="predicted"/>
<gene>
    <name evidence="1" type="ORF">DI623_12685</name>
</gene>
<reference evidence="1 2" key="1">
    <citation type="submission" date="2017-08" db="EMBL/GenBank/DDBJ databases">
        <title>Infants hospitalized years apart are colonized by the same room-sourced microbial strains.</title>
        <authorList>
            <person name="Brooks B."/>
            <person name="Olm M.R."/>
            <person name="Firek B.A."/>
            <person name="Baker R."/>
            <person name="Thomas B.C."/>
            <person name="Morowitz M.J."/>
            <person name="Banfield J.F."/>
        </authorList>
    </citation>
    <scope>NUCLEOTIDE SEQUENCE [LARGE SCALE GENOMIC DNA]</scope>
    <source>
        <strain evidence="1">S2_018_000_R2_101</strain>
    </source>
</reference>
<dbReference type="AlphaFoldDB" id="A0A2W5A1M1"/>